<dbReference type="OMA" id="KVWQYIR"/>
<feature type="region of interest" description="Disordered" evidence="1">
    <location>
        <begin position="57"/>
        <end position="146"/>
    </location>
</feature>
<feature type="compositionally biased region" description="Gly residues" evidence="1">
    <location>
        <begin position="131"/>
        <end position="146"/>
    </location>
</feature>
<dbReference type="InterPro" id="IPR019835">
    <property type="entry name" value="SWIB_domain"/>
</dbReference>
<organism evidence="4 5">
    <name type="scientific">Varroa destructor</name>
    <name type="common">Honeybee mite</name>
    <dbReference type="NCBI Taxonomy" id="109461"/>
    <lineage>
        <taxon>Eukaryota</taxon>
        <taxon>Metazoa</taxon>
        <taxon>Ecdysozoa</taxon>
        <taxon>Arthropoda</taxon>
        <taxon>Chelicerata</taxon>
        <taxon>Arachnida</taxon>
        <taxon>Acari</taxon>
        <taxon>Parasitiformes</taxon>
        <taxon>Mesostigmata</taxon>
        <taxon>Gamasina</taxon>
        <taxon>Dermanyssoidea</taxon>
        <taxon>Varroidae</taxon>
        <taxon>Varroa</taxon>
    </lineage>
</organism>
<evidence type="ECO:0000256" key="1">
    <source>
        <dbReference type="SAM" id="MobiDB-lite"/>
    </source>
</evidence>
<name>A0A7M7K9P8_VARDE</name>
<evidence type="ECO:0000259" key="3">
    <source>
        <dbReference type="PROSITE" id="PS51998"/>
    </source>
</evidence>
<dbReference type="AlphaFoldDB" id="A0A7M7K9P8"/>
<feature type="domain" description="DEK-C" evidence="3">
    <location>
        <begin position="3"/>
        <end position="58"/>
    </location>
</feature>
<dbReference type="InterPro" id="IPR014876">
    <property type="entry name" value="DEK_C"/>
</dbReference>
<dbReference type="SUPFAM" id="SSF47592">
    <property type="entry name" value="SWIB/MDM2 domain"/>
    <property type="match status" value="1"/>
</dbReference>
<evidence type="ECO:0000313" key="4">
    <source>
        <dbReference type="EnsemblMetazoa" id="XP_022662521"/>
    </source>
</evidence>
<dbReference type="SUPFAM" id="SSF109715">
    <property type="entry name" value="DEK C-terminal domain"/>
    <property type="match status" value="1"/>
</dbReference>
<dbReference type="InParanoid" id="A0A7M7K9P8"/>
<evidence type="ECO:0000259" key="2">
    <source>
        <dbReference type="PROSITE" id="PS51925"/>
    </source>
</evidence>
<dbReference type="Gene3D" id="1.10.245.10">
    <property type="entry name" value="SWIB/MDM2 domain"/>
    <property type="match status" value="1"/>
</dbReference>
<dbReference type="PANTHER" id="PTHR13844">
    <property type="entry name" value="SWI/SNF-RELATED MATRIX-ASSOCIATED ACTIN-DEPENDENT REGULATOR OF CHROMATIN SUBFAMILY D"/>
    <property type="match status" value="1"/>
</dbReference>
<dbReference type="CDD" id="cd10567">
    <property type="entry name" value="SWIB-MDM2_like"/>
    <property type="match status" value="1"/>
</dbReference>
<dbReference type="GeneID" id="111250874"/>
<dbReference type="SMART" id="SM00151">
    <property type="entry name" value="SWIB"/>
    <property type="match status" value="1"/>
</dbReference>
<dbReference type="OrthoDB" id="10251073at2759"/>
<dbReference type="Pfam" id="PF02201">
    <property type="entry name" value="SWIB"/>
    <property type="match status" value="1"/>
</dbReference>
<dbReference type="Gene3D" id="1.10.10.60">
    <property type="entry name" value="Homeodomain-like"/>
    <property type="match status" value="1"/>
</dbReference>
<protein>
    <submittedName>
        <fullName evidence="4">Uncharacterized protein</fullName>
    </submittedName>
</protein>
<dbReference type="RefSeq" id="XP_022662521.1">
    <property type="nucleotide sequence ID" value="XM_022806786.1"/>
</dbReference>
<evidence type="ECO:0000313" key="5">
    <source>
        <dbReference type="Proteomes" id="UP000594260"/>
    </source>
</evidence>
<dbReference type="KEGG" id="vde:111250874"/>
<dbReference type="InterPro" id="IPR003121">
    <property type="entry name" value="SWIB_MDM2_domain"/>
</dbReference>
<dbReference type="FunCoup" id="A0A7M7K9P8">
    <property type="interactions" value="615"/>
</dbReference>
<accession>A0A7M7K9P8</accession>
<dbReference type="PROSITE" id="PS51925">
    <property type="entry name" value="SWIB_MDM2"/>
    <property type="match status" value="1"/>
</dbReference>
<reference evidence="4" key="1">
    <citation type="submission" date="2021-01" db="UniProtKB">
        <authorList>
            <consortium name="EnsemblMetazoa"/>
        </authorList>
    </citation>
    <scope>IDENTIFICATION</scope>
</reference>
<feature type="domain" description="DM2" evidence="2">
    <location>
        <begin position="149"/>
        <end position="226"/>
    </location>
</feature>
<feature type="compositionally biased region" description="Acidic residues" evidence="1">
    <location>
        <begin position="97"/>
        <end position="112"/>
    </location>
</feature>
<dbReference type="PROSITE" id="PS51998">
    <property type="entry name" value="DEK_C"/>
    <property type="match status" value="1"/>
</dbReference>
<dbReference type="RefSeq" id="XP_022662522.1">
    <property type="nucleotide sequence ID" value="XM_022806787.1"/>
</dbReference>
<dbReference type="EnsemblMetazoa" id="XM_022806786">
    <property type="protein sequence ID" value="XP_022662521"/>
    <property type="gene ID" value="LOC111250874"/>
</dbReference>
<sequence>MADTSTAALCQAVKGFLAGADLTTINKKKVREHLNETFNYDFSDRKQEIDKILMDALTEAAEKNQENSEQSDQSDDDESSKKRARKATTKKRPKDSESDEDDGDDDYDDDSDDGHKKKKRTSNGSAKGRKPAGGGGGSAAGGKGGKTTGYLKKLKLSADLAEVMGEDHMARNEVVKKMYAIVKERDLLDPKNRQFAILDAQLQKVFGQKRIRMFGMMKLLGKHFSASD</sequence>
<dbReference type="EnsemblMetazoa" id="XM_022806787">
    <property type="protein sequence ID" value="XP_022662522"/>
    <property type="gene ID" value="LOC111250874"/>
</dbReference>
<dbReference type="InterPro" id="IPR036885">
    <property type="entry name" value="SWIB_MDM2_dom_sf"/>
</dbReference>
<dbReference type="Proteomes" id="UP000594260">
    <property type="component" value="Unplaced"/>
</dbReference>
<dbReference type="Pfam" id="PF08766">
    <property type="entry name" value="DEK_C"/>
    <property type="match status" value="1"/>
</dbReference>
<keyword evidence="5" id="KW-1185">Reference proteome</keyword>
<proteinExistence type="predicted"/>
<feature type="compositionally biased region" description="Basic residues" evidence="1">
    <location>
        <begin position="82"/>
        <end position="93"/>
    </location>
</feature>